<feature type="region of interest" description="Disordered" evidence="1">
    <location>
        <begin position="424"/>
        <end position="475"/>
    </location>
</feature>
<name>A0A1Q9D617_SYMMI</name>
<dbReference type="Proteomes" id="UP000186817">
    <property type="component" value="Unassembled WGS sequence"/>
</dbReference>
<feature type="compositionally biased region" description="Low complexity" evidence="1">
    <location>
        <begin position="440"/>
        <end position="452"/>
    </location>
</feature>
<gene>
    <name evidence="2" type="ORF">AK812_SmicGene27789</name>
</gene>
<proteinExistence type="predicted"/>
<evidence type="ECO:0000313" key="3">
    <source>
        <dbReference type="Proteomes" id="UP000186817"/>
    </source>
</evidence>
<reference evidence="2 3" key="1">
    <citation type="submission" date="2016-02" db="EMBL/GenBank/DDBJ databases">
        <title>Genome analysis of coral dinoflagellate symbionts highlights evolutionary adaptations to a symbiotic lifestyle.</title>
        <authorList>
            <person name="Aranda M."/>
            <person name="Li Y."/>
            <person name="Liew Y.J."/>
            <person name="Baumgarten S."/>
            <person name="Simakov O."/>
            <person name="Wilson M."/>
            <person name="Piel J."/>
            <person name="Ashoor H."/>
            <person name="Bougouffa S."/>
            <person name="Bajic V.B."/>
            <person name="Ryu T."/>
            <person name="Ravasi T."/>
            <person name="Bayer T."/>
            <person name="Micklem G."/>
            <person name="Kim H."/>
            <person name="Bhak J."/>
            <person name="Lajeunesse T.C."/>
            <person name="Voolstra C.R."/>
        </authorList>
    </citation>
    <scope>NUCLEOTIDE SEQUENCE [LARGE SCALE GENOMIC DNA]</scope>
    <source>
        <strain evidence="2 3">CCMP2467</strain>
    </source>
</reference>
<dbReference type="AlphaFoldDB" id="A0A1Q9D617"/>
<evidence type="ECO:0000313" key="2">
    <source>
        <dbReference type="EMBL" id="OLP90608.1"/>
    </source>
</evidence>
<feature type="compositionally biased region" description="Basic and acidic residues" evidence="1">
    <location>
        <begin position="453"/>
        <end position="462"/>
    </location>
</feature>
<organism evidence="2 3">
    <name type="scientific">Symbiodinium microadriaticum</name>
    <name type="common">Dinoflagellate</name>
    <name type="synonym">Zooxanthella microadriatica</name>
    <dbReference type="NCBI Taxonomy" id="2951"/>
    <lineage>
        <taxon>Eukaryota</taxon>
        <taxon>Sar</taxon>
        <taxon>Alveolata</taxon>
        <taxon>Dinophyceae</taxon>
        <taxon>Suessiales</taxon>
        <taxon>Symbiodiniaceae</taxon>
        <taxon>Symbiodinium</taxon>
    </lineage>
</organism>
<protein>
    <submittedName>
        <fullName evidence="2">Uncharacterized protein</fullName>
    </submittedName>
</protein>
<sequence>MQYAIERLAVHTEEQLLHPAALLEFRARLRALVEAGEAHEAALLWGSVLEVQHYPPPPPGLLEGLSPGVPAIRAIPCVQEDCARCSGGRGGFRFPFIGSYARRSMLVPVGVPPAQAWNHYHHGGEERFSVEEVRAPVANRHAPRPCGPLVAASSGARAPSGTTPAQLWMVWRDWHQGEIIWREPAYFPVPSWEEGRRDRRAGLIGHFGFSSEPWRRVWACCQLRAGAETVVDRLAAQAVLSFRERHGLVADADVAYVSHDLEDDAILGLVDRAVAAGKSDQPSGVKAVRLSHLVRRPVDERAGRSRKRESPAVTGVEATELCDFLVDPGARQPGDLRGERRQEWVSFLQVLAANKVAAAEPATVARTLRALRELSQWQVIRGLGWDLSDLRPTPKAGREGPSQAAVAEPGVVEELEHRIVQLYHSSPSDGSEPRDRPRQAEAQAASSSSSELRPLRQGEWRDRPRKGRSGPTMPMRSAMTSWLWQIRNKNKDLAEWMLRVVRVTKLGTAPPLPVAYIATQNSLPRNGLCVGQTVGYPRIGGTVSAYHATEIYNLNAIVTGRTPLVTLFVPIVDLVREGGRVTENGAVICERTVPFHMVKEMWLCIPGSAPCGKFEEIEKLLDYELEDEICTEIDKPLTPAADEMHCHRTLERILELFCELPNGPHDGTKAGIISQLSEYFGVDWSQTDWSRYNALYDDRGGICHSTLTSAD</sequence>
<accession>A0A1Q9D617</accession>
<dbReference type="EMBL" id="LSRX01000702">
    <property type="protein sequence ID" value="OLP90608.1"/>
    <property type="molecule type" value="Genomic_DNA"/>
</dbReference>
<evidence type="ECO:0000256" key="1">
    <source>
        <dbReference type="SAM" id="MobiDB-lite"/>
    </source>
</evidence>
<comment type="caution">
    <text evidence="2">The sequence shown here is derived from an EMBL/GenBank/DDBJ whole genome shotgun (WGS) entry which is preliminary data.</text>
</comment>
<keyword evidence="3" id="KW-1185">Reference proteome</keyword>